<feature type="region of interest" description="Disordered" evidence="7">
    <location>
        <begin position="635"/>
        <end position="727"/>
    </location>
</feature>
<dbReference type="GO" id="GO:0005829">
    <property type="term" value="C:cytosol"/>
    <property type="evidence" value="ECO:0007669"/>
    <property type="project" value="TreeGrafter"/>
</dbReference>
<feature type="compositionally biased region" description="Acidic residues" evidence="7">
    <location>
        <begin position="896"/>
        <end position="911"/>
    </location>
</feature>
<sequence length="1378" mass="148646">MLSGNGSSSRRPSLHTTVPLPSFYDQYSDSRTHGYQGPNRHVRLTHASSFGGGSIAKSEDDTRCVVAGKESLRILRISDPAVTPSPQVEHRFVKGHGGHRIDSSRNIWTGSGLKIDSAATDVVWGRGAFNHKILTSARNGELILWDLNKSGSSKYERRTRDHVRSIHCLAYSIVSQNYCTTGSADGDLRVWDIRDLSKSIMRIHHPTSIRAVALSPIPSKALQAITGLDNGSIYRWDLRMGQRGQLDRVPVAHAGPILSLDWAPPSTTTSKTDNIPGTTSNAWMRTTGILDELSGIASGAGAADSWSGSSETDDGRMGWLASGGLDRTVKVWNLTTSAAESHISRTPAYTLHTSFPVRRAVWRPSYECELAIVSNVEFGISSVGNTNDSSSSPPAVGSPYVGTSTLLSDEATAERLPGSTIGITTPVRGQLGDPVEVWDVRRGYIAKWTVRGSAAEGGVTDILFADSHALWAQHCSGSFSQFDLRQTSKPLDAIPRTAMTWNVIGSLAFATDKPRRWEIPFDDTKPERRQSFQDRRLKHKALGDRPYIPASQTLGTFSSGELVEDVEVFVKLAQGYKFDGNDRAGLCAHNARVAIDVEKDSAAQAWFLLGALLMDIVPPPSTRVQTPALSPLPLVSPHLPHSTSAPAAIPTTSSSRQGSAGIITSPHLNRSVSVDAKSRGLGLNSPVPGTASRHSPDRGSTGFLSPQRTTPTSSSAPSPHKKSINLPPLPASIFARRASSAGLVSHSPTSIPARPRLLSGYSRPKPSFSTSTPSLYSVSMQSESPSELSLKVAGPSLRHVGDGALDDSDDEEDGSGHSATKLSDPETDPGENTAGFDDNWASSSIQSLRSDAAGASTADNSLPPARYFYPARPSSTPLHIHPTPSPLSRVAGQQTWDEDEDERGDDDDDDSPSPASSSESESDYSPNENTSSRRSSKSKSSRRGPRSNKTRSRSSTVASLAGDAHFPTQANLLALRVPKLTKQESHSSIRTVTAVSSPHPDNESQKGFMHGLTRDDTIRDLASHNASVSHDDALSYKQPSSFRQAHKRVRSSLSTEFFIDRDVITPSAVSNDEDVPEVGTPPTMYEEEQAKHLESRMRDAGWDALRETFEIYADEGNVQMCTMLALVASKELKISRSRLLRFLEAYIDILVRLRLHASAAYIRKNAPADEIRNMTGLETTVYTSCGRCRKPLIVPSSSGPALTTTPTHAAVQKGVKTVIIQKPRGNYAFCNACKEATTKCSICRLPVRSLLFKCPVCMHGGHQACYQTYYSRRPMLPIPKHQAPSHSKPTGSFTPSKSPHMNASSSPGSQPATRERRMSRSGEPGSADDSIDGSIPIEGQSDAAVGSQSESILGHPCAAGCGHFCWAANEALYTRTDL</sequence>
<feature type="region of interest" description="Disordered" evidence="7">
    <location>
        <begin position="983"/>
        <end position="1005"/>
    </location>
</feature>
<evidence type="ECO:0000256" key="4">
    <source>
        <dbReference type="ARBA" id="ARBA00022771"/>
    </source>
</evidence>
<dbReference type="InterPro" id="IPR001680">
    <property type="entry name" value="WD40_rpt"/>
</dbReference>
<dbReference type="Proteomes" id="UP000813824">
    <property type="component" value="Unassembled WGS sequence"/>
</dbReference>
<name>A0A8K0UY55_9AGAR</name>
<comment type="caution">
    <text evidence="8">The sequence shown here is derived from an EMBL/GenBank/DDBJ whole genome shotgun (WGS) entry which is preliminary data.</text>
</comment>
<accession>A0A8K0UY55</accession>
<dbReference type="InterPro" id="IPR019775">
    <property type="entry name" value="WD40_repeat_CS"/>
</dbReference>
<keyword evidence="9" id="KW-1185">Reference proteome</keyword>
<evidence type="ECO:0000256" key="3">
    <source>
        <dbReference type="ARBA" id="ARBA00022737"/>
    </source>
</evidence>
<feature type="compositionally biased region" description="Low complexity" evidence="7">
    <location>
        <begin position="705"/>
        <end position="718"/>
    </location>
</feature>
<evidence type="ECO:0000256" key="7">
    <source>
        <dbReference type="SAM" id="MobiDB-lite"/>
    </source>
</evidence>
<feature type="compositionally biased region" description="Low complexity" evidence="7">
    <location>
        <begin position="912"/>
        <end position="928"/>
    </location>
</feature>
<keyword evidence="4" id="KW-0863">Zinc-finger</keyword>
<feature type="repeat" description="WD" evidence="6">
    <location>
        <begin position="159"/>
        <end position="201"/>
    </location>
</feature>
<dbReference type="PROSITE" id="PS00678">
    <property type="entry name" value="WD_REPEATS_1"/>
    <property type="match status" value="1"/>
</dbReference>
<evidence type="ECO:0000256" key="1">
    <source>
        <dbReference type="ARBA" id="ARBA00022574"/>
    </source>
</evidence>
<dbReference type="InterPro" id="IPR036322">
    <property type="entry name" value="WD40_repeat_dom_sf"/>
</dbReference>
<proteinExistence type="predicted"/>
<feature type="region of interest" description="Disordered" evidence="7">
    <location>
        <begin position="851"/>
        <end position="963"/>
    </location>
</feature>
<evidence type="ECO:0008006" key="10">
    <source>
        <dbReference type="Google" id="ProtNLM"/>
    </source>
</evidence>
<dbReference type="PANTHER" id="PTHR46200:SF1">
    <property type="entry name" value="GATOR COMPLEX PROTEIN WDR24"/>
    <property type="match status" value="1"/>
</dbReference>
<dbReference type="GO" id="GO:0005774">
    <property type="term" value="C:vacuolar membrane"/>
    <property type="evidence" value="ECO:0007669"/>
    <property type="project" value="TreeGrafter"/>
</dbReference>
<dbReference type="Pfam" id="PF00400">
    <property type="entry name" value="WD40"/>
    <property type="match status" value="2"/>
</dbReference>
<dbReference type="SUPFAM" id="SSF50978">
    <property type="entry name" value="WD40 repeat-like"/>
    <property type="match status" value="1"/>
</dbReference>
<feature type="repeat" description="WD" evidence="6">
    <location>
        <begin position="320"/>
        <end position="342"/>
    </location>
</feature>
<evidence type="ECO:0000256" key="6">
    <source>
        <dbReference type="PROSITE-ProRule" id="PRU00221"/>
    </source>
</evidence>
<dbReference type="InterPro" id="IPR015943">
    <property type="entry name" value="WD40/YVTN_repeat-like_dom_sf"/>
</dbReference>
<keyword evidence="1 6" id="KW-0853">WD repeat</keyword>
<organism evidence="8 9">
    <name type="scientific">Cristinia sonorae</name>
    <dbReference type="NCBI Taxonomy" id="1940300"/>
    <lineage>
        <taxon>Eukaryota</taxon>
        <taxon>Fungi</taxon>
        <taxon>Dikarya</taxon>
        <taxon>Basidiomycota</taxon>
        <taxon>Agaricomycotina</taxon>
        <taxon>Agaricomycetes</taxon>
        <taxon>Agaricomycetidae</taxon>
        <taxon>Agaricales</taxon>
        <taxon>Pleurotineae</taxon>
        <taxon>Stephanosporaceae</taxon>
        <taxon>Cristinia</taxon>
    </lineage>
</organism>
<feature type="compositionally biased region" description="Polar residues" evidence="7">
    <location>
        <begin position="1"/>
        <end position="16"/>
    </location>
</feature>
<reference evidence="8" key="1">
    <citation type="journal article" date="2021" name="New Phytol.">
        <title>Evolutionary innovations through gain and loss of genes in the ectomycorrhizal Boletales.</title>
        <authorList>
            <person name="Wu G."/>
            <person name="Miyauchi S."/>
            <person name="Morin E."/>
            <person name="Kuo A."/>
            <person name="Drula E."/>
            <person name="Varga T."/>
            <person name="Kohler A."/>
            <person name="Feng B."/>
            <person name="Cao Y."/>
            <person name="Lipzen A."/>
            <person name="Daum C."/>
            <person name="Hundley H."/>
            <person name="Pangilinan J."/>
            <person name="Johnson J."/>
            <person name="Barry K."/>
            <person name="LaButti K."/>
            <person name="Ng V."/>
            <person name="Ahrendt S."/>
            <person name="Min B."/>
            <person name="Choi I.G."/>
            <person name="Park H."/>
            <person name="Plett J.M."/>
            <person name="Magnuson J."/>
            <person name="Spatafora J.W."/>
            <person name="Nagy L.G."/>
            <person name="Henrissat B."/>
            <person name="Grigoriev I.V."/>
            <person name="Yang Z.L."/>
            <person name="Xu J."/>
            <person name="Martin F.M."/>
        </authorList>
    </citation>
    <scope>NUCLEOTIDE SEQUENCE</scope>
    <source>
        <strain evidence="8">KKN 215</strain>
    </source>
</reference>
<keyword evidence="5" id="KW-0862">Zinc</keyword>
<feature type="compositionally biased region" description="Polar residues" evidence="7">
    <location>
        <begin position="1284"/>
        <end position="1312"/>
    </location>
</feature>
<feature type="region of interest" description="Disordered" evidence="7">
    <location>
        <begin position="1"/>
        <end position="22"/>
    </location>
</feature>
<dbReference type="SUPFAM" id="SSF69322">
    <property type="entry name" value="Tricorn protease domain 2"/>
    <property type="match status" value="1"/>
</dbReference>
<dbReference type="Gene3D" id="2.130.10.10">
    <property type="entry name" value="YVTN repeat-like/Quinoprotein amine dehydrogenase"/>
    <property type="match status" value="1"/>
</dbReference>
<dbReference type="OrthoDB" id="60955at2759"/>
<feature type="compositionally biased region" description="Polar residues" evidence="7">
    <location>
        <begin position="767"/>
        <end position="780"/>
    </location>
</feature>
<feature type="region of interest" description="Disordered" evidence="7">
    <location>
        <begin position="1277"/>
        <end position="1347"/>
    </location>
</feature>
<evidence type="ECO:0000313" key="9">
    <source>
        <dbReference type="Proteomes" id="UP000813824"/>
    </source>
</evidence>
<dbReference type="SMART" id="SM00320">
    <property type="entry name" value="WD40"/>
    <property type="match status" value="4"/>
</dbReference>
<feature type="region of interest" description="Disordered" evidence="7">
    <location>
        <begin position="741"/>
        <end position="780"/>
    </location>
</feature>
<dbReference type="GO" id="GO:0016239">
    <property type="term" value="P:positive regulation of macroautophagy"/>
    <property type="evidence" value="ECO:0007669"/>
    <property type="project" value="TreeGrafter"/>
</dbReference>
<dbReference type="InterPro" id="IPR037590">
    <property type="entry name" value="WDR24"/>
</dbReference>
<feature type="compositionally biased region" description="Basic residues" evidence="7">
    <location>
        <begin position="934"/>
        <end position="952"/>
    </location>
</feature>
<evidence type="ECO:0000256" key="5">
    <source>
        <dbReference type="ARBA" id="ARBA00022833"/>
    </source>
</evidence>
<evidence type="ECO:0000256" key="2">
    <source>
        <dbReference type="ARBA" id="ARBA00022723"/>
    </source>
</evidence>
<dbReference type="PANTHER" id="PTHR46200">
    <property type="entry name" value="GATOR COMPLEX PROTEIN WDR24"/>
    <property type="match status" value="1"/>
</dbReference>
<keyword evidence="3" id="KW-0677">Repeat</keyword>
<evidence type="ECO:0000313" key="8">
    <source>
        <dbReference type="EMBL" id="KAH8107815.1"/>
    </source>
</evidence>
<dbReference type="PROSITE" id="PS50082">
    <property type="entry name" value="WD_REPEATS_2"/>
    <property type="match status" value="2"/>
</dbReference>
<dbReference type="GO" id="GO:1904263">
    <property type="term" value="P:positive regulation of TORC1 signaling"/>
    <property type="evidence" value="ECO:0007669"/>
    <property type="project" value="TreeGrafter"/>
</dbReference>
<dbReference type="GO" id="GO:0008270">
    <property type="term" value="F:zinc ion binding"/>
    <property type="evidence" value="ECO:0007669"/>
    <property type="project" value="UniProtKB-KW"/>
</dbReference>
<gene>
    <name evidence="8" type="ORF">BXZ70DRAFT_912770</name>
</gene>
<feature type="compositionally biased region" description="Low complexity" evidence="7">
    <location>
        <begin position="635"/>
        <end position="655"/>
    </location>
</feature>
<dbReference type="EMBL" id="JAEVFJ010000001">
    <property type="protein sequence ID" value="KAH8107815.1"/>
    <property type="molecule type" value="Genomic_DNA"/>
</dbReference>
<dbReference type="GO" id="GO:0061700">
    <property type="term" value="C:GATOR2 complex"/>
    <property type="evidence" value="ECO:0007669"/>
    <property type="project" value="TreeGrafter"/>
</dbReference>
<feature type="region of interest" description="Disordered" evidence="7">
    <location>
        <begin position="797"/>
        <end position="839"/>
    </location>
</feature>
<feature type="compositionally biased region" description="Acidic residues" evidence="7">
    <location>
        <begin position="804"/>
        <end position="813"/>
    </location>
</feature>
<protein>
    <recommendedName>
        <fullName evidence="10">WD repeat protein</fullName>
    </recommendedName>
</protein>
<keyword evidence="2" id="KW-0479">Metal-binding</keyword>